<dbReference type="Gene3D" id="3.90.1200.10">
    <property type="match status" value="1"/>
</dbReference>
<comment type="caution">
    <text evidence="1">The sequence shown here is derived from an EMBL/GenBank/DDBJ whole genome shotgun (WGS) entry which is preliminary data.</text>
</comment>
<dbReference type="AlphaFoldDB" id="A0A5C4VE68"/>
<evidence type="ECO:0000313" key="2">
    <source>
        <dbReference type="Proteomes" id="UP000311713"/>
    </source>
</evidence>
<proteinExistence type="predicted"/>
<evidence type="ECO:0008006" key="3">
    <source>
        <dbReference type="Google" id="ProtNLM"/>
    </source>
</evidence>
<gene>
    <name evidence="1" type="ORF">FH715_02990</name>
</gene>
<protein>
    <recommendedName>
        <fullName evidence="3">Protein kinase</fullName>
    </recommendedName>
</protein>
<dbReference type="InterPro" id="IPR011009">
    <property type="entry name" value="Kinase-like_dom_sf"/>
</dbReference>
<reference evidence="1 2" key="1">
    <citation type="submission" date="2019-06" db="EMBL/GenBank/DDBJ databases">
        <title>Draft genome of Streptomyces sedi sp. JCM16909.</title>
        <authorList>
            <person name="Klykleung N."/>
            <person name="Tanasupawat S."/>
            <person name="Kudo T."/>
            <person name="Yuki M."/>
            <person name="Ohkuma M."/>
        </authorList>
    </citation>
    <scope>NUCLEOTIDE SEQUENCE [LARGE SCALE GENOMIC DNA]</scope>
    <source>
        <strain evidence="1 2">JCM 16909</strain>
    </source>
</reference>
<dbReference type="OrthoDB" id="2570531at2"/>
<dbReference type="SUPFAM" id="SSF56112">
    <property type="entry name" value="Protein kinase-like (PK-like)"/>
    <property type="match status" value="1"/>
</dbReference>
<keyword evidence="2" id="KW-1185">Reference proteome</keyword>
<dbReference type="RefSeq" id="WP_139640447.1">
    <property type="nucleotide sequence ID" value="NZ_BAAAZS010000139.1"/>
</dbReference>
<accession>A0A5C4VE68</accession>
<organism evidence="1 2">
    <name type="scientific">Streptomyces sedi</name>
    <dbReference type="NCBI Taxonomy" id="555059"/>
    <lineage>
        <taxon>Bacteria</taxon>
        <taxon>Bacillati</taxon>
        <taxon>Actinomycetota</taxon>
        <taxon>Actinomycetes</taxon>
        <taxon>Kitasatosporales</taxon>
        <taxon>Streptomycetaceae</taxon>
        <taxon>Streptomyces</taxon>
    </lineage>
</organism>
<evidence type="ECO:0000313" key="1">
    <source>
        <dbReference type="EMBL" id="TNM33349.1"/>
    </source>
</evidence>
<name>A0A5C4VE68_9ACTN</name>
<sequence>MTSTPGPEFWSLIRPYTGAVTHHGPPPDGHGFSTDVLLVVECENGSFFLKGMRNRPGGRRDQMVREGLINPFVRSVSPELMWSTEDEHWIVLAFERVHAREAAFDSHTGDLPTIVGMLNQIGRLELPDIAREWHETRWDWWADAGTTDLFRGDTLLHADINPSNFLICERRSWIVDWSWPTRGAAFIDPAMLVLQLVADAHTPQEAESWAARCPAWVDADPKAIDAFVVAYTRMNRHRALRRPEEPWLRAMFDATHAWATHRGLEY</sequence>
<dbReference type="Proteomes" id="UP000311713">
    <property type="component" value="Unassembled WGS sequence"/>
</dbReference>
<dbReference type="EMBL" id="VDGT01000002">
    <property type="protein sequence ID" value="TNM33349.1"/>
    <property type="molecule type" value="Genomic_DNA"/>
</dbReference>